<dbReference type="InterPro" id="IPR040256">
    <property type="entry name" value="At4g02000-like"/>
</dbReference>
<dbReference type="PANTHER" id="PTHR31286">
    <property type="entry name" value="GLYCINE-RICH CELL WALL STRUCTURAL PROTEIN 1.8-LIKE"/>
    <property type="match status" value="1"/>
</dbReference>
<evidence type="ECO:0000313" key="1">
    <source>
        <dbReference type="EMBL" id="MBA0578880.1"/>
    </source>
</evidence>
<accession>A0A7J8NPV4</accession>
<name>A0A7J8NPV4_GOSRA</name>
<reference evidence="1 2" key="1">
    <citation type="journal article" date="2019" name="Genome Biol. Evol.">
        <title>Insights into the evolution of the New World diploid cottons (Gossypium, subgenus Houzingenia) based on genome sequencing.</title>
        <authorList>
            <person name="Grover C.E."/>
            <person name="Arick M.A. 2nd"/>
            <person name="Thrash A."/>
            <person name="Conover J.L."/>
            <person name="Sanders W.S."/>
            <person name="Peterson D.G."/>
            <person name="Frelichowski J.E."/>
            <person name="Scheffler J.A."/>
            <person name="Scheffler B.E."/>
            <person name="Wendel J.F."/>
        </authorList>
    </citation>
    <scope>NUCLEOTIDE SEQUENCE [LARGE SCALE GENOMIC DNA]</scope>
    <source>
        <strain evidence="1">8</strain>
        <tissue evidence="1">Leaf</tissue>
    </source>
</reference>
<comment type="caution">
    <text evidence="1">The sequence shown here is derived from an EMBL/GenBank/DDBJ whole genome shotgun (WGS) entry which is preliminary data.</text>
</comment>
<dbReference type="PANTHER" id="PTHR31286:SF173">
    <property type="entry name" value="DUF4283 DOMAIN-CONTAINING PROTEIN"/>
    <property type="match status" value="1"/>
</dbReference>
<proteinExistence type="predicted"/>
<dbReference type="EMBL" id="JABEZZ010000001">
    <property type="protein sequence ID" value="MBA0578880.1"/>
    <property type="molecule type" value="Genomic_DNA"/>
</dbReference>
<evidence type="ECO:0000313" key="2">
    <source>
        <dbReference type="Proteomes" id="UP000593578"/>
    </source>
</evidence>
<evidence type="ECO:0008006" key="3">
    <source>
        <dbReference type="Google" id="ProtNLM"/>
    </source>
</evidence>
<feature type="non-terminal residue" evidence="1">
    <location>
        <position position="409"/>
    </location>
</feature>
<protein>
    <recommendedName>
        <fullName evidence="3">DUF4283 domain-containing protein</fullName>
    </recommendedName>
</protein>
<sequence>MMVDSTPVSGVSWKEKLLEGKGSESCNGVTDADLEIKDGNILQSSINGILVIDFLERLRKFLVKDMETTVVIKLLGRNISYGVLHNHISSLWRPSKPFRLMDPWTVDFDPLRPFPSVVIAWIHFLGLLGFLYKKYILKEIRNLVGQVVKLDVKIDSESRGQFARMVVSIDLGKPLTSQVLINGRVQQVEFEALPTICFSCGKYDHPKSSCSSSLTDQIIHGGKEDSPTVMNNEVDPTAMRDAFGPWMVVKRKSRCNQAGKQNHQPKFLEENLEIGFKQGYFIKKIKSKRFGSSSGLSVEGNTSKGILGQGVTIGPTKKTSGLAHSGYLVSVVDVNPKFLDSNQYSAVIFKEYSEYNSKATVIVGCPRVSLSDTMNSMAKLIGEQVETFTDRATANDVTPRNLGLEVLGL</sequence>
<dbReference type="Proteomes" id="UP000593578">
    <property type="component" value="Unassembled WGS sequence"/>
</dbReference>
<gene>
    <name evidence="1" type="ORF">Gorai_021151</name>
</gene>
<organism evidence="1 2">
    <name type="scientific">Gossypium raimondii</name>
    <name type="common">Peruvian cotton</name>
    <name type="synonym">Gossypium klotzschianum subsp. raimondii</name>
    <dbReference type="NCBI Taxonomy" id="29730"/>
    <lineage>
        <taxon>Eukaryota</taxon>
        <taxon>Viridiplantae</taxon>
        <taxon>Streptophyta</taxon>
        <taxon>Embryophyta</taxon>
        <taxon>Tracheophyta</taxon>
        <taxon>Spermatophyta</taxon>
        <taxon>Magnoliopsida</taxon>
        <taxon>eudicotyledons</taxon>
        <taxon>Gunneridae</taxon>
        <taxon>Pentapetalae</taxon>
        <taxon>rosids</taxon>
        <taxon>malvids</taxon>
        <taxon>Malvales</taxon>
        <taxon>Malvaceae</taxon>
        <taxon>Malvoideae</taxon>
        <taxon>Gossypium</taxon>
    </lineage>
</organism>
<dbReference type="AlphaFoldDB" id="A0A7J8NPV4"/>